<dbReference type="AlphaFoldDB" id="A0A3M0I406"/>
<evidence type="ECO:0000313" key="1">
    <source>
        <dbReference type="EMBL" id="RMB82920.1"/>
    </source>
</evidence>
<gene>
    <name evidence="1" type="ORF">CTZ28_26665</name>
</gene>
<sequence length="91" mass="10138">MTSGLQTSINTMLAKLEGKFDVNLSAKLTAKLGNTISVDTPSKKTTNAKYGVYRLKHTGVSYILYSNCQSSTRKTITSYSPYKVGWYLWES</sequence>
<name>A0A3M0I406_9ACTN</name>
<dbReference type="EMBL" id="PENI01000019">
    <property type="protein sequence ID" value="RMB82920.1"/>
    <property type="molecule type" value="Genomic_DNA"/>
</dbReference>
<organism evidence="1 2">
    <name type="scientific">Streptomyces shenzhenensis</name>
    <dbReference type="NCBI Taxonomy" id="943815"/>
    <lineage>
        <taxon>Bacteria</taxon>
        <taxon>Bacillati</taxon>
        <taxon>Actinomycetota</taxon>
        <taxon>Actinomycetes</taxon>
        <taxon>Kitasatosporales</taxon>
        <taxon>Streptomycetaceae</taxon>
        <taxon>Streptomyces</taxon>
    </lineage>
</organism>
<dbReference type="Proteomes" id="UP000270471">
    <property type="component" value="Unassembled WGS sequence"/>
</dbReference>
<accession>A0A3M0I406</accession>
<protein>
    <submittedName>
        <fullName evidence="1">Uncharacterized protein</fullName>
    </submittedName>
</protein>
<proteinExistence type="predicted"/>
<keyword evidence="2" id="KW-1185">Reference proteome</keyword>
<comment type="caution">
    <text evidence="1">The sequence shown here is derived from an EMBL/GenBank/DDBJ whole genome shotgun (WGS) entry which is preliminary data.</text>
</comment>
<evidence type="ECO:0000313" key="2">
    <source>
        <dbReference type="Proteomes" id="UP000270471"/>
    </source>
</evidence>
<reference evidence="1 2" key="1">
    <citation type="submission" date="2017-11" db="EMBL/GenBank/DDBJ databases">
        <title>Draft genome of actinobacteria isolated from guarana (Paullinia cupana (Mart.) Ducke.</title>
        <authorList>
            <person name="Siqueira K.A."/>
            <person name="Liotti R.G."/>
            <person name="Mendes T.A.O."/>
            <person name="Soares M.A."/>
        </authorList>
    </citation>
    <scope>NUCLEOTIDE SEQUENCE [LARGE SCALE GENOMIC DNA]</scope>
    <source>
        <strain evidence="1 2">193</strain>
    </source>
</reference>